<organism evidence="2 3">
    <name type="scientific">Parahaliea mediterranea</name>
    <dbReference type="NCBI Taxonomy" id="651086"/>
    <lineage>
        <taxon>Bacteria</taxon>
        <taxon>Pseudomonadati</taxon>
        <taxon>Pseudomonadota</taxon>
        <taxon>Gammaproteobacteria</taxon>
        <taxon>Cellvibrionales</taxon>
        <taxon>Halieaceae</taxon>
        <taxon>Parahaliea</taxon>
    </lineage>
</organism>
<evidence type="ECO:0000256" key="1">
    <source>
        <dbReference type="SAM" id="MobiDB-lite"/>
    </source>
</evidence>
<dbReference type="PANTHER" id="PTHR48228:SF2">
    <property type="entry name" value="E-CINNAMOYL-COA:R-PHENYLLACTATE COA TRANSFERASE LARGE SUBUNIT"/>
    <property type="match status" value="1"/>
</dbReference>
<dbReference type="RefSeq" id="WP_206560943.1">
    <property type="nucleotide sequence ID" value="NZ_JAFKCZ010000008.1"/>
</dbReference>
<dbReference type="GO" id="GO:0016740">
    <property type="term" value="F:transferase activity"/>
    <property type="evidence" value="ECO:0007669"/>
    <property type="project" value="UniProtKB-KW"/>
</dbReference>
<dbReference type="AlphaFoldDB" id="A0A939DG65"/>
<evidence type="ECO:0000313" key="3">
    <source>
        <dbReference type="Proteomes" id="UP000664303"/>
    </source>
</evidence>
<dbReference type="Proteomes" id="UP000664303">
    <property type="component" value="Unassembled WGS sequence"/>
</dbReference>
<dbReference type="SUPFAM" id="SSF89796">
    <property type="entry name" value="CoA-transferase family III (CaiB/BaiF)"/>
    <property type="match status" value="1"/>
</dbReference>
<dbReference type="PANTHER" id="PTHR48228">
    <property type="entry name" value="SUCCINYL-COA--D-CITRAMALATE COA-TRANSFERASE"/>
    <property type="match status" value="1"/>
</dbReference>
<dbReference type="InterPro" id="IPR023606">
    <property type="entry name" value="CoA-Trfase_III_dom_1_sf"/>
</dbReference>
<comment type="caution">
    <text evidence="2">The sequence shown here is derived from an EMBL/GenBank/DDBJ whole genome shotgun (WGS) entry which is preliminary data.</text>
</comment>
<evidence type="ECO:0000313" key="2">
    <source>
        <dbReference type="EMBL" id="MBN7797500.1"/>
    </source>
</evidence>
<dbReference type="Gene3D" id="3.40.50.10540">
    <property type="entry name" value="Crotonobetainyl-coa:carnitine coa-transferase, domain 1"/>
    <property type="match status" value="1"/>
</dbReference>
<name>A0A939DG65_9GAMM</name>
<keyword evidence="3" id="KW-1185">Reference proteome</keyword>
<dbReference type="Pfam" id="PF02515">
    <property type="entry name" value="CoA_transf_3"/>
    <property type="match status" value="1"/>
</dbReference>
<sequence length="391" mass="41687">MNGTTRQGPMNGVRIVELGLWIAGPAATGILADWGAEVIKIEPPRGDPARSAMESILGIKGQRSPAFDVDNRGKRSVVLDLQAEEGKGALMKLLATADVFATNVRPAALERLGLQPEKLRAEFPALIIAQVTGYGSAGPDENRPGYDSGGFWAYSGLAHQFSGESGYPPLLVSAMGDHLTGITLASGIAGALYGRTQSGTGCIVETSLLKTGIYAGASDFSLKLGLGFPQLPISRAAADAPLVNCYKSADNRAIWLLGVEGPRHWPIILKALDIEHLADDERFVDVRSRYKNRRALVAEFDKRFAEKDFEAWSAILDEQEVFWSPVNNLDDVIAGEQAAAIGAFPGLPAEGEDITTVGTPIDFDRRPTVPQGPTPALGADTEEVLAELGLR</sequence>
<reference evidence="2" key="1">
    <citation type="submission" date="2021-02" db="EMBL/GenBank/DDBJ databases">
        <title>PHA producing bacteria isolated from coastal sediment in Guangdong, Shenzhen.</title>
        <authorList>
            <person name="Zheng W."/>
            <person name="Yu S."/>
            <person name="Huang Y."/>
        </authorList>
    </citation>
    <scope>NUCLEOTIDE SEQUENCE</scope>
    <source>
        <strain evidence="2">TN14-10</strain>
    </source>
</reference>
<protein>
    <submittedName>
        <fullName evidence="2">CoA transferase</fullName>
    </submittedName>
</protein>
<dbReference type="InterPro" id="IPR050509">
    <property type="entry name" value="CoA-transferase_III"/>
</dbReference>
<keyword evidence="2" id="KW-0808">Transferase</keyword>
<gene>
    <name evidence="2" type="ORF">JYP50_12900</name>
</gene>
<dbReference type="InterPro" id="IPR003673">
    <property type="entry name" value="CoA-Trfase_fam_III"/>
</dbReference>
<feature type="region of interest" description="Disordered" evidence="1">
    <location>
        <begin position="360"/>
        <end position="381"/>
    </location>
</feature>
<dbReference type="Gene3D" id="3.30.1540.10">
    <property type="entry name" value="formyl-coa transferase, domain 3"/>
    <property type="match status" value="1"/>
</dbReference>
<proteinExistence type="predicted"/>
<dbReference type="InterPro" id="IPR044855">
    <property type="entry name" value="CoA-Trfase_III_dom3_sf"/>
</dbReference>
<accession>A0A939DG65</accession>
<dbReference type="EMBL" id="JAFKCZ010000008">
    <property type="protein sequence ID" value="MBN7797500.1"/>
    <property type="molecule type" value="Genomic_DNA"/>
</dbReference>